<evidence type="ECO:0000259" key="1">
    <source>
        <dbReference type="Pfam" id="PF13683"/>
    </source>
</evidence>
<dbReference type="AlphaFoldDB" id="A0A060HHR7"/>
<dbReference type="GO" id="GO:0015074">
    <property type="term" value="P:DNA integration"/>
    <property type="evidence" value="ECO:0007669"/>
    <property type="project" value="InterPro"/>
</dbReference>
<feature type="domain" description="Integrase catalytic" evidence="1">
    <location>
        <begin position="24"/>
        <end position="77"/>
    </location>
</feature>
<dbReference type="InterPro" id="IPR001584">
    <property type="entry name" value="Integrase_cat-core"/>
</dbReference>
<sequence>MRAYSSGVNVFQNAKRVENCGIAKRQTNNRIERMNGTLRERVKVQRGWKTIKTPLAEGNRIQYNFVKPHMAIDGKTPAQAAGIGTEGKDKWMELIRNAKK</sequence>
<keyword evidence="3" id="KW-1185">Reference proteome</keyword>
<reference evidence="2 3" key="1">
    <citation type="journal article" date="2014" name="Int. J. Syst. Evol. Microbiol.">
        <title>Nitrososphaera viennensis gen. nov., sp. nov., an aerobic and mesophilic, ammonia-oxidizing archaeon from soil and a member of the archaeal phylum Thaumarchaeota.</title>
        <authorList>
            <person name="Stieglmeier M."/>
            <person name="Klingl A."/>
            <person name="Alves R.J."/>
            <person name="Rittmann S.K."/>
            <person name="Melcher M."/>
            <person name="Leisch N."/>
            <person name="Schleper C."/>
        </authorList>
    </citation>
    <scope>NUCLEOTIDE SEQUENCE [LARGE SCALE GENOMIC DNA]</scope>
    <source>
        <strain evidence="2">EN76</strain>
    </source>
</reference>
<organism evidence="2 3">
    <name type="scientific">Nitrososphaera viennensis EN76</name>
    <dbReference type="NCBI Taxonomy" id="926571"/>
    <lineage>
        <taxon>Archaea</taxon>
        <taxon>Nitrososphaerota</taxon>
        <taxon>Nitrososphaeria</taxon>
        <taxon>Nitrososphaerales</taxon>
        <taxon>Nitrososphaeraceae</taxon>
        <taxon>Nitrososphaera</taxon>
    </lineage>
</organism>
<evidence type="ECO:0000313" key="2">
    <source>
        <dbReference type="EMBL" id="AIC16144.1"/>
    </source>
</evidence>
<dbReference type="InterPro" id="IPR012337">
    <property type="entry name" value="RNaseH-like_sf"/>
</dbReference>
<protein>
    <submittedName>
        <fullName evidence="2">Transposase</fullName>
    </submittedName>
</protein>
<dbReference type="HOGENOM" id="CLU_2299437_0_0_2"/>
<proteinExistence type="predicted"/>
<dbReference type="Proteomes" id="UP000027093">
    <property type="component" value="Chromosome"/>
</dbReference>
<dbReference type="EMBL" id="CP007536">
    <property type="protein sequence ID" value="AIC16144.1"/>
    <property type="molecule type" value="Genomic_DNA"/>
</dbReference>
<dbReference type="Pfam" id="PF13683">
    <property type="entry name" value="rve_3"/>
    <property type="match status" value="1"/>
</dbReference>
<evidence type="ECO:0000313" key="3">
    <source>
        <dbReference type="Proteomes" id="UP000027093"/>
    </source>
</evidence>
<name>A0A060HHR7_9ARCH</name>
<dbReference type="KEGG" id="nvn:NVIE_018830"/>
<accession>A0A060HHR7</accession>
<gene>
    <name evidence="2" type="ORF">NVIE_018830</name>
</gene>
<dbReference type="SUPFAM" id="SSF53098">
    <property type="entry name" value="Ribonuclease H-like"/>
    <property type="match status" value="1"/>
</dbReference>
<dbReference type="STRING" id="926571.NVIE_018830"/>